<organism evidence="1 2">
    <name type="scientific">Alectoria fallacina</name>
    <dbReference type="NCBI Taxonomy" id="1903189"/>
    <lineage>
        <taxon>Eukaryota</taxon>
        <taxon>Fungi</taxon>
        <taxon>Dikarya</taxon>
        <taxon>Ascomycota</taxon>
        <taxon>Pezizomycotina</taxon>
        <taxon>Lecanoromycetes</taxon>
        <taxon>OSLEUM clade</taxon>
        <taxon>Lecanoromycetidae</taxon>
        <taxon>Lecanorales</taxon>
        <taxon>Lecanorineae</taxon>
        <taxon>Parmeliaceae</taxon>
        <taxon>Alectoria</taxon>
    </lineage>
</organism>
<reference evidence="1" key="1">
    <citation type="submission" date="2021-03" db="EMBL/GenBank/DDBJ databases">
        <authorList>
            <person name="Tagirdzhanova G."/>
        </authorList>
    </citation>
    <scope>NUCLEOTIDE SEQUENCE</scope>
</reference>
<keyword evidence="2" id="KW-1185">Reference proteome</keyword>
<dbReference type="AlphaFoldDB" id="A0A8H3J3L5"/>
<accession>A0A8H3J3L5</accession>
<dbReference type="Proteomes" id="UP000664203">
    <property type="component" value="Unassembled WGS sequence"/>
</dbReference>
<name>A0A8H3J3L5_9LECA</name>
<protein>
    <submittedName>
        <fullName evidence="1">Uncharacterized protein</fullName>
    </submittedName>
</protein>
<dbReference type="EMBL" id="CAJPDR010000588">
    <property type="protein sequence ID" value="CAF9940106.1"/>
    <property type="molecule type" value="Genomic_DNA"/>
</dbReference>
<sequence length="334" mass="38245">MSANISLQQTQCPADILLLIFEQVYRTASASLRQLRLASRQFNSLANPFVYRHLKLNDALVKCFEVDGNPNDPREILDAIRGVRSAICSFTRQITINRALHWASVVNLLSSLQNFRHLELSFWGKEGSLARDRLNRIPQDVLNGLAERWPSAQISLGKLSSTLDSNDDFSSLPPTRIISLKMQGVLRRRSNQVGRTLWLKNALLKCDQLKVLHILDVHSGSRFTDEEVEENETLPAVEELFLQGYFWLHSPSVATRFWNWSRLTSLRLEKVFIVNFLETVLPENLLQLSSFVTDGHCQSAVDHTKVSVLFWDCRTSFENRNLILLPECVVRLED</sequence>
<gene>
    <name evidence="1" type="ORF">ALECFALPRED_008427</name>
</gene>
<evidence type="ECO:0000313" key="1">
    <source>
        <dbReference type="EMBL" id="CAF9940106.1"/>
    </source>
</evidence>
<proteinExistence type="predicted"/>
<dbReference type="OrthoDB" id="3594971at2759"/>
<evidence type="ECO:0000313" key="2">
    <source>
        <dbReference type="Proteomes" id="UP000664203"/>
    </source>
</evidence>
<comment type="caution">
    <text evidence="1">The sequence shown here is derived from an EMBL/GenBank/DDBJ whole genome shotgun (WGS) entry which is preliminary data.</text>
</comment>